<dbReference type="SFLD" id="SFLDS00001">
    <property type="entry name" value="Enolase"/>
    <property type="match status" value="1"/>
</dbReference>
<dbReference type="Gene3D" id="3.30.390.10">
    <property type="entry name" value="Enolase-like, N-terminal domain"/>
    <property type="match status" value="1"/>
</dbReference>
<dbReference type="SUPFAM" id="SSF51604">
    <property type="entry name" value="Enolase C-terminal domain-like"/>
    <property type="match status" value="1"/>
</dbReference>
<dbReference type="Pfam" id="PF02746">
    <property type="entry name" value="MR_MLE_N"/>
    <property type="match status" value="1"/>
</dbReference>
<dbReference type="InterPro" id="IPR029017">
    <property type="entry name" value="Enolase-like_N"/>
</dbReference>
<evidence type="ECO:0000313" key="5">
    <source>
        <dbReference type="EMBL" id="KXA89839.1"/>
    </source>
</evidence>
<dbReference type="Pfam" id="PF13378">
    <property type="entry name" value="MR_MLE_C"/>
    <property type="match status" value="1"/>
</dbReference>
<dbReference type="GO" id="GO:0016836">
    <property type="term" value="F:hydro-lyase activity"/>
    <property type="evidence" value="ECO:0007669"/>
    <property type="project" value="TreeGrafter"/>
</dbReference>
<accession>A0A133U6L7</accession>
<dbReference type="PANTHER" id="PTHR13794:SF58">
    <property type="entry name" value="MITOCHONDRIAL ENOLASE SUPERFAMILY MEMBER 1"/>
    <property type="match status" value="1"/>
</dbReference>
<keyword evidence="6" id="KW-1185">Reference proteome</keyword>
<dbReference type="EMBL" id="LHXL01000021">
    <property type="protein sequence ID" value="KXA89839.1"/>
    <property type="molecule type" value="Genomic_DNA"/>
</dbReference>
<evidence type="ECO:0000256" key="2">
    <source>
        <dbReference type="ARBA" id="ARBA00022723"/>
    </source>
</evidence>
<comment type="caution">
    <text evidence="5">The sequence shown here is derived from an EMBL/GenBank/DDBJ whole genome shotgun (WGS) entry which is preliminary data.</text>
</comment>
<sequence length="386" mass="43577">MRGRKLEIKEIEIREFNYLLQDISTHNGHHVFSPESKRKPPGFILTIKTEDGLEGNYRGFVHAPALAAQIRMVAQEFLLGRDPLEREKIWQDIWLSLRHIGHLGLGPIDIALWDLAGKYYEESIGSLIGGYKDHLPAYASTFWGDDSKNGLSDPEAYAKFAEECLKKGYRAFKIHPFGDPEKDIEVCKEVADRVGTKMDLMLDPASEYNTYSEAIKVGKAIDNLNFFWYEDPLRDMGESIHVAKQLTQTLKTPILGLEHSRTGSCGRANFMSQNALEMVRADAHLDGGITGVIKTANTAEAFGLDVELHLGGPSHLHCMSAIRNTNYFEHGLLHPRVRWINNQGFTEKIEQINSDGTLQVPQNPGLGVEIDWEFVNERETSREMIN</sequence>
<feature type="domain" description="Mandelate racemase/muconate lactonizing enzyme C-terminal" evidence="4">
    <location>
        <begin position="154"/>
        <end position="253"/>
    </location>
</feature>
<dbReference type="Gene3D" id="3.20.20.120">
    <property type="entry name" value="Enolase-like C-terminal domain"/>
    <property type="match status" value="1"/>
</dbReference>
<evidence type="ECO:0000256" key="3">
    <source>
        <dbReference type="ARBA" id="ARBA00022842"/>
    </source>
</evidence>
<dbReference type="InterPro" id="IPR013341">
    <property type="entry name" value="Mandelate_racemase_N_dom"/>
</dbReference>
<evidence type="ECO:0000256" key="1">
    <source>
        <dbReference type="ARBA" id="ARBA00001946"/>
    </source>
</evidence>
<proteinExistence type="predicted"/>
<reference evidence="5 6" key="1">
    <citation type="journal article" date="2016" name="Sci. Rep.">
        <title>Metabolic traits of an uncultured archaeal lineage -MSBL1- from brine pools of the Red Sea.</title>
        <authorList>
            <person name="Mwirichia R."/>
            <person name="Alam I."/>
            <person name="Rashid M."/>
            <person name="Vinu M."/>
            <person name="Ba-Alawi W."/>
            <person name="Anthony Kamau A."/>
            <person name="Kamanda Ngugi D."/>
            <person name="Goker M."/>
            <person name="Klenk H.P."/>
            <person name="Bajic V."/>
            <person name="Stingl U."/>
        </authorList>
    </citation>
    <scope>NUCLEOTIDE SEQUENCE [LARGE SCALE GENOMIC DNA]</scope>
    <source>
        <strain evidence="5">SCGC-AAA259D14</strain>
    </source>
</reference>
<dbReference type="InterPro" id="IPR013342">
    <property type="entry name" value="Mandelate_racemase_C"/>
</dbReference>
<dbReference type="SUPFAM" id="SSF54826">
    <property type="entry name" value="Enolase N-terminal domain-like"/>
    <property type="match status" value="1"/>
</dbReference>
<dbReference type="SMART" id="SM00922">
    <property type="entry name" value="MR_MLE"/>
    <property type="match status" value="1"/>
</dbReference>
<dbReference type="AlphaFoldDB" id="A0A133U6L7"/>
<evidence type="ECO:0000259" key="4">
    <source>
        <dbReference type="SMART" id="SM00922"/>
    </source>
</evidence>
<gene>
    <name evidence="5" type="ORF">AKJ62_02235</name>
</gene>
<organism evidence="5 6">
    <name type="scientific">candidate division MSBL1 archaeon SCGC-AAA259D14</name>
    <dbReference type="NCBI Taxonomy" id="1698261"/>
    <lineage>
        <taxon>Archaea</taxon>
        <taxon>Methanobacteriati</taxon>
        <taxon>Methanobacteriota</taxon>
        <taxon>candidate division MSBL1</taxon>
    </lineage>
</organism>
<comment type="cofactor">
    <cofactor evidence="1">
        <name>Mg(2+)</name>
        <dbReference type="ChEBI" id="CHEBI:18420"/>
    </cofactor>
</comment>
<dbReference type="Proteomes" id="UP000070589">
    <property type="component" value="Unassembled WGS sequence"/>
</dbReference>
<evidence type="ECO:0000313" key="6">
    <source>
        <dbReference type="Proteomes" id="UP000070589"/>
    </source>
</evidence>
<keyword evidence="3" id="KW-0460">Magnesium</keyword>
<dbReference type="InterPro" id="IPR046945">
    <property type="entry name" value="RHMD-like"/>
</dbReference>
<keyword evidence="2" id="KW-0479">Metal-binding</keyword>
<dbReference type="InterPro" id="IPR029065">
    <property type="entry name" value="Enolase_C-like"/>
</dbReference>
<dbReference type="GO" id="GO:0000287">
    <property type="term" value="F:magnesium ion binding"/>
    <property type="evidence" value="ECO:0007669"/>
    <property type="project" value="TreeGrafter"/>
</dbReference>
<protein>
    <recommendedName>
        <fullName evidence="4">Mandelate racemase/muconate lactonizing enzyme C-terminal domain-containing protein</fullName>
    </recommendedName>
</protein>
<name>A0A133U6L7_9EURY</name>
<dbReference type="GO" id="GO:0016052">
    <property type="term" value="P:carbohydrate catabolic process"/>
    <property type="evidence" value="ECO:0007669"/>
    <property type="project" value="TreeGrafter"/>
</dbReference>
<dbReference type="PANTHER" id="PTHR13794">
    <property type="entry name" value="ENOLASE SUPERFAMILY, MANDELATE RACEMASE"/>
    <property type="match status" value="1"/>
</dbReference>
<dbReference type="InterPro" id="IPR036849">
    <property type="entry name" value="Enolase-like_C_sf"/>
</dbReference>